<accession>A0ACC3A0W1</accession>
<name>A0ACC3A0W1_9EURO</name>
<keyword evidence="2" id="KW-1185">Reference proteome</keyword>
<organism evidence="1 2">
    <name type="scientific">Neophaeococcomyces mojaviensis</name>
    <dbReference type="NCBI Taxonomy" id="3383035"/>
    <lineage>
        <taxon>Eukaryota</taxon>
        <taxon>Fungi</taxon>
        <taxon>Dikarya</taxon>
        <taxon>Ascomycota</taxon>
        <taxon>Pezizomycotina</taxon>
        <taxon>Eurotiomycetes</taxon>
        <taxon>Chaetothyriomycetidae</taxon>
        <taxon>Chaetothyriales</taxon>
        <taxon>Chaetothyriales incertae sedis</taxon>
        <taxon>Neophaeococcomyces</taxon>
    </lineage>
</organism>
<evidence type="ECO:0000313" key="2">
    <source>
        <dbReference type="Proteomes" id="UP001172386"/>
    </source>
</evidence>
<evidence type="ECO:0000313" key="1">
    <source>
        <dbReference type="EMBL" id="KAJ9653669.1"/>
    </source>
</evidence>
<proteinExistence type="predicted"/>
<protein>
    <submittedName>
        <fullName evidence="1">Uncharacterized protein</fullName>
    </submittedName>
</protein>
<comment type="caution">
    <text evidence="1">The sequence shown here is derived from an EMBL/GenBank/DDBJ whole genome shotgun (WGS) entry which is preliminary data.</text>
</comment>
<reference evidence="1" key="1">
    <citation type="submission" date="2022-10" db="EMBL/GenBank/DDBJ databases">
        <title>Culturing micro-colonial fungi from biological soil crusts in the Mojave desert and describing Neophaeococcomyces mojavensis, and introducing the new genera and species Taxawa tesnikishii.</title>
        <authorList>
            <person name="Kurbessoian T."/>
            <person name="Stajich J.E."/>
        </authorList>
    </citation>
    <scope>NUCLEOTIDE SEQUENCE</scope>
    <source>
        <strain evidence="1">JES_112</strain>
    </source>
</reference>
<dbReference type="EMBL" id="JAPDRQ010000145">
    <property type="protein sequence ID" value="KAJ9653669.1"/>
    <property type="molecule type" value="Genomic_DNA"/>
</dbReference>
<dbReference type="Proteomes" id="UP001172386">
    <property type="component" value="Unassembled WGS sequence"/>
</dbReference>
<sequence>MLLTGLALDWAITFAASCGFLLFGYDQGVMSGLLTGYAFTKQFPEIDTTSADSNGSSSLQGTVVAIYEIGCFFGAIIAFVFGERLGRRWTIIWGCIILTIGAAIQTSAYGIAQLIAGRIVAGLGNGMNTATIRKVIRQHICEPADMSLAVWHSELMKPADRGRGLSVELAITVFGVMLSYWTDYGMSYVKNEAQFRFPIAFQIVFAVVAAIAVFALPESPRWLVAHNRADEARTVLWRLQKHAHETTENHIIISAELQEIEHALNEERAAAGGTTFLAMFKSSPQRFRRRTLLGVGGQFMQQLSGINLITYYAPVIFEVSVGMSHKTAMLLAGFNGIAYFLSSLIPIWCLDRLGRRKLMLFACSGQAICMAVLAGTVSAGGKACGIVAIVMLFAFNFFFAIGLLAIPWLLPAEYAPLAIRTKSAALATASNWIFTFLVVEITPISIDSIQWRTYIYFAIFNLAFLPLIWFFYPETQNLSLEQVDKLFTGEKVVLKWKSSMGERQGSFAMDVKDLGSSTQNRSEKQMRVSMEAGTHHME</sequence>
<gene>
    <name evidence="1" type="ORF">H2198_007180</name>
</gene>